<name>A0A430B0N1_9ENTE</name>
<dbReference type="InterPro" id="IPR001763">
    <property type="entry name" value="Rhodanese-like_dom"/>
</dbReference>
<dbReference type="PANTHER" id="PTHR43855">
    <property type="entry name" value="THIOSULFATE SULFURTRANSFERASE"/>
    <property type="match status" value="1"/>
</dbReference>
<dbReference type="InterPro" id="IPR036873">
    <property type="entry name" value="Rhodanese-like_dom_sf"/>
</dbReference>
<evidence type="ECO:0000313" key="5">
    <source>
        <dbReference type="EMBL" id="RSU13903.1"/>
    </source>
</evidence>
<dbReference type="GO" id="GO:0004792">
    <property type="term" value="F:thiosulfate-cyanide sulfurtransferase activity"/>
    <property type="evidence" value="ECO:0007669"/>
    <property type="project" value="UniProtKB-EC"/>
</dbReference>
<dbReference type="PROSITE" id="PS00380">
    <property type="entry name" value="RHODANESE_1"/>
    <property type="match status" value="1"/>
</dbReference>
<comment type="catalytic activity">
    <reaction evidence="3">
        <text>thiosulfate + hydrogen cyanide = thiocyanate + sulfite + 2 H(+)</text>
        <dbReference type="Rhea" id="RHEA:16881"/>
        <dbReference type="ChEBI" id="CHEBI:15378"/>
        <dbReference type="ChEBI" id="CHEBI:17359"/>
        <dbReference type="ChEBI" id="CHEBI:18022"/>
        <dbReference type="ChEBI" id="CHEBI:18407"/>
        <dbReference type="ChEBI" id="CHEBI:33542"/>
        <dbReference type="EC" id="2.8.1.1"/>
    </reaction>
</comment>
<protein>
    <recommendedName>
        <fullName evidence="1">thiosulfate sulfurtransferase</fullName>
        <ecNumber evidence="1">2.8.1.1</ecNumber>
    </recommendedName>
</protein>
<dbReference type="EMBL" id="NGKC01000002">
    <property type="protein sequence ID" value="RSU13903.1"/>
    <property type="molecule type" value="Genomic_DNA"/>
</dbReference>
<evidence type="ECO:0000313" key="6">
    <source>
        <dbReference type="Proteomes" id="UP000286773"/>
    </source>
</evidence>
<dbReference type="PANTHER" id="PTHR43855:SF1">
    <property type="entry name" value="THIOSULFATE SULFURTRANSFERASE"/>
    <property type="match status" value="1"/>
</dbReference>
<accession>A0A430B0N1</accession>
<dbReference type="PROSITE" id="PS50206">
    <property type="entry name" value="RHODANESE_3"/>
    <property type="match status" value="3"/>
</dbReference>
<dbReference type="EC" id="2.8.1.1" evidence="1"/>
<dbReference type="Pfam" id="PF00581">
    <property type="entry name" value="Rhodanese"/>
    <property type="match status" value="3"/>
</dbReference>
<dbReference type="Gene3D" id="3.40.250.10">
    <property type="entry name" value="Rhodanese-like domain"/>
    <property type="match status" value="3"/>
</dbReference>
<reference evidence="5 6" key="1">
    <citation type="submission" date="2017-05" db="EMBL/GenBank/DDBJ databases">
        <title>Vagococcus spp. assemblies.</title>
        <authorList>
            <person name="Gulvik C.A."/>
        </authorList>
    </citation>
    <scope>NUCLEOTIDE SEQUENCE [LARGE SCALE GENOMIC DNA]</scope>
    <source>
        <strain evidence="5 6">LMG 24798</strain>
    </source>
</reference>
<evidence type="ECO:0000256" key="1">
    <source>
        <dbReference type="ARBA" id="ARBA00012245"/>
    </source>
</evidence>
<organism evidence="5 6">
    <name type="scientific">Vagococcus acidifermentans</name>
    <dbReference type="NCBI Taxonomy" id="564710"/>
    <lineage>
        <taxon>Bacteria</taxon>
        <taxon>Bacillati</taxon>
        <taxon>Bacillota</taxon>
        <taxon>Bacilli</taxon>
        <taxon>Lactobacillales</taxon>
        <taxon>Enterococcaceae</taxon>
        <taxon>Vagococcus</taxon>
    </lineage>
</organism>
<keyword evidence="2" id="KW-0677">Repeat</keyword>
<evidence type="ECO:0000256" key="3">
    <source>
        <dbReference type="ARBA" id="ARBA00047549"/>
    </source>
</evidence>
<dbReference type="AlphaFoldDB" id="A0A430B0N1"/>
<dbReference type="InterPro" id="IPR051126">
    <property type="entry name" value="Thiosulfate_sulfurtransferase"/>
</dbReference>
<sequence>MVSLKKVDAAFVREALGNDVPVIDARSNCAYIGWQVDGAVSRGHIPQATDFSADWLRYLQEAILSKREKERRTEMLKTRLAEKSFAPDSPLIIYDSNGEDAAIVASYLKANGLTELYYFDLNDWDGPLATCPRYDKLVPPEWVNALIDKRLPVNKVFSDIKIFECNWGRESITFMGSHIPGAIHIDTDEFEEAPAWTHVSTDKLHDFLSLNGIKKDTFTVLYSTGDQGAEYKTAILLAALGVEHVVVLNGGYTAWRMKGLPTERGVSVKPNSGTDITPAEMAVDQRLVNLQQAKQILSGERDGQLVDIREWLEYSGQVSGYDYIPKAGRIPGAVYGDSWLAYKNVDDTMRNLREVQSIWQKCRIDPERPMAFFCGSAGWGAAMVEYFGNVSGISHLSVFEGGWCEWQLDESNPTDTEILEQRWFE</sequence>
<dbReference type="SUPFAM" id="SSF52821">
    <property type="entry name" value="Rhodanese/Cell cycle control phosphatase"/>
    <property type="match status" value="3"/>
</dbReference>
<dbReference type="SMART" id="SM00450">
    <property type="entry name" value="RHOD"/>
    <property type="match status" value="3"/>
</dbReference>
<feature type="domain" description="Rhodanese" evidence="4">
    <location>
        <begin position="16"/>
        <end position="130"/>
    </location>
</feature>
<comment type="caution">
    <text evidence="5">The sequence shown here is derived from an EMBL/GenBank/DDBJ whole genome shotgun (WGS) entry which is preliminary data.</text>
</comment>
<evidence type="ECO:0000256" key="2">
    <source>
        <dbReference type="ARBA" id="ARBA00022737"/>
    </source>
</evidence>
<feature type="domain" description="Rhodanese" evidence="4">
    <location>
        <begin position="299"/>
        <end position="415"/>
    </location>
</feature>
<evidence type="ECO:0000259" key="4">
    <source>
        <dbReference type="PROSITE" id="PS50206"/>
    </source>
</evidence>
<gene>
    <name evidence="5" type="ORF">CBF27_03100</name>
</gene>
<proteinExistence type="predicted"/>
<feature type="domain" description="Rhodanese" evidence="4">
    <location>
        <begin position="169"/>
        <end position="264"/>
    </location>
</feature>
<dbReference type="InterPro" id="IPR001307">
    <property type="entry name" value="Thiosulphate_STrfase_CS"/>
</dbReference>
<dbReference type="Proteomes" id="UP000286773">
    <property type="component" value="Unassembled WGS sequence"/>
</dbReference>
<keyword evidence="6" id="KW-1185">Reference proteome</keyword>